<dbReference type="Proteomes" id="UP000274792">
    <property type="component" value="Unassembled WGS sequence"/>
</dbReference>
<reference evidence="5" key="6">
    <citation type="submission" date="2022-09" db="EMBL/GenBank/DDBJ databases">
        <authorList>
            <person name="De Moura G.S."/>
            <person name="Carvalho E."/>
            <person name="Ramos Sanchez E.M."/>
            <person name="Sellera F.P."/>
            <person name="Marques M.F.S."/>
            <person name="Heinemann M.B."/>
            <person name="De Vliegher S."/>
            <person name="Souza F.N."/>
            <person name="Mota R.A."/>
        </authorList>
    </citation>
    <scope>NUCLEOTIDE SEQUENCE</scope>
    <source>
        <strain evidence="5">BR656</strain>
    </source>
</reference>
<evidence type="ECO:0000313" key="9">
    <source>
        <dbReference type="Proteomes" id="UP000274792"/>
    </source>
</evidence>
<reference evidence="4" key="5">
    <citation type="submission" date="2022-07" db="EMBL/GenBank/DDBJ databases">
        <title>Bacterial species isolated from the porcine tonsil microbiota.</title>
        <authorList>
            <person name="Oliveira I.M.F."/>
        </authorList>
    </citation>
    <scope>NUCLEOTIDE SEQUENCE</scope>
    <source>
        <strain evidence="4">8QC2O2</strain>
    </source>
</reference>
<gene>
    <name evidence="7" type="ORF">CD117_13595</name>
    <name evidence="3" type="ORF">CEP64_01360</name>
    <name evidence="6" type="ORF">JRU67_02460</name>
    <name evidence="4" type="ORF">NQ032_14880</name>
    <name evidence="5" type="ORF">OWO77_12655</name>
</gene>
<reference evidence="8" key="1">
    <citation type="submission" date="2017-06" db="EMBL/GenBank/DDBJ databases">
        <title>FDA dAtabase for Regulatory Grade micrObial Sequences (FDA-ARGOS): Supporting development and validation of Infectious Disease Dx tests.</title>
        <authorList>
            <person name="Goldberg B."/>
            <person name="Campos J."/>
            <person name="Tallon L."/>
            <person name="Sadzewicz L."/>
            <person name="Sengamalay N."/>
            <person name="Ott S."/>
            <person name="Godinez A."/>
            <person name="Nagaraj S."/>
            <person name="Vavikolanu K."/>
            <person name="Nadendla S."/>
            <person name="George J."/>
            <person name="Geyer C."/>
            <person name="Sichtig H."/>
        </authorList>
    </citation>
    <scope>NUCLEOTIDE SEQUENCE [LARGE SCALE GENOMIC DNA]</scope>
    <source>
        <strain evidence="8">FDAARGOS_285</strain>
    </source>
</reference>
<protein>
    <recommendedName>
        <fullName evidence="2">Sublancin immunity protein SunI-like PH domain-containing protein</fullName>
    </recommendedName>
</protein>
<comment type="similarity">
    <text evidence="1">Belongs to the UPF0457 family.</text>
</comment>
<reference evidence="6" key="4">
    <citation type="submission" date="2021-02" db="EMBL/GenBank/DDBJ databases">
        <title>cfr and optrA-positive Staphylococcus spp.</title>
        <authorList>
            <person name="Chen L."/>
        </authorList>
    </citation>
    <scope>NUCLEOTIDE SEQUENCE</scope>
    <source>
        <strain evidence="6">GDQ20D70P</strain>
    </source>
</reference>
<dbReference type="Proteomes" id="UP001176210">
    <property type="component" value="Unassembled WGS sequence"/>
</dbReference>
<keyword evidence="10" id="KW-1185">Reference proteome</keyword>
<dbReference type="RefSeq" id="WP_025904965.1">
    <property type="nucleotide sequence ID" value="NZ_CAJVGN010000001.1"/>
</dbReference>
<dbReference type="Proteomes" id="UP001204068">
    <property type="component" value="Unassembled WGS sequence"/>
</dbReference>
<dbReference type="Pfam" id="PF23491">
    <property type="entry name" value="bPH_8"/>
    <property type="match status" value="1"/>
</dbReference>
<dbReference type="Proteomes" id="UP000197058">
    <property type="component" value="Chromosome"/>
</dbReference>
<evidence type="ECO:0000313" key="6">
    <source>
        <dbReference type="EMBL" id="QRN91699.1"/>
    </source>
</evidence>
<dbReference type="KEGG" id="sscu:CEP64_01360"/>
<evidence type="ECO:0000313" key="8">
    <source>
        <dbReference type="Proteomes" id="UP000197058"/>
    </source>
</evidence>
<evidence type="ECO:0000313" key="3">
    <source>
        <dbReference type="EMBL" id="ASE33296.1"/>
    </source>
</evidence>
<evidence type="ECO:0000259" key="2">
    <source>
        <dbReference type="Pfam" id="PF23491"/>
    </source>
</evidence>
<organism evidence="7 9">
    <name type="scientific">Mammaliicoccus sciuri</name>
    <name type="common">Staphylococcus sciuri</name>
    <dbReference type="NCBI Taxonomy" id="1296"/>
    <lineage>
        <taxon>Bacteria</taxon>
        <taxon>Bacillati</taxon>
        <taxon>Bacillota</taxon>
        <taxon>Bacilli</taxon>
        <taxon>Bacillales</taxon>
        <taxon>Staphylococcaceae</taxon>
        <taxon>Mammaliicoccus</taxon>
    </lineage>
</organism>
<evidence type="ECO:0000313" key="10">
    <source>
        <dbReference type="Proteomes" id="UP001176210"/>
    </source>
</evidence>
<dbReference type="EMBL" id="JAPNQM010000008">
    <property type="protein sequence ID" value="MDL0117813.1"/>
    <property type="molecule type" value="Genomic_DNA"/>
</dbReference>
<name>A0A1X0TNW5_MAMSC</name>
<proteinExistence type="inferred from homology"/>
<reference evidence="7 9" key="3">
    <citation type="submission" date="2018-10" db="EMBL/GenBank/DDBJ databases">
        <title>A collection Staphylococci species genome sequencing.</title>
        <authorList>
            <person name="Cole K."/>
        </authorList>
    </citation>
    <scope>NUCLEOTIDE SEQUENCE [LARGE SCALE GENOMIC DNA]</scope>
    <source>
        <strain evidence="7">CCUG 37923</strain>
        <strain evidence="9">NCTC 12218</strain>
    </source>
</reference>
<dbReference type="Proteomes" id="UP000640299">
    <property type="component" value="Chromosome"/>
</dbReference>
<evidence type="ECO:0000313" key="5">
    <source>
        <dbReference type="EMBL" id="MDL0117813.1"/>
    </source>
</evidence>
<dbReference type="EMBL" id="JANILD010000008">
    <property type="protein sequence ID" value="MCQ9304892.1"/>
    <property type="molecule type" value="Genomic_DNA"/>
</dbReference>
<accession>A0A657XJT5</accession>
<sequence length="88" mass="10235">MAMRVSKDNNQVHIQWRVADITIPNNEIKNIKEDQDIHALSNEAQDHIVRIGSTFGKTNRVIIETNDKEYIIYTHADKKVYNELTKEA</sequence>
<dbReference type="EMBL" id="RXWV01000092">
    <property type="protein sequence ID" value="RTX70586.1"/>
    <property type="molecule type" value="Genomic_DNA"/>
</dbReference>
<feature type="domain" description="Sublancin immunity protein SunI-like PH" evidence="2">
    <location>
        <begin position="1"/>
        <end position="85"/>
    </location>
</feature>
<dbReference type="EMBL" id="CP022046">
    <property type="protein sequence ID" value="ASE33296.1"/>
    <property type="molecule type" value="Genomic_DNA"/>
</dbReference>
<evidence type="ECO:0000313" key="7">
    <source>
        <dbReference type="EMBL" id="RTX70586.1"/>
    </source>
</evidence>
<evidence type="ECO:0000256" key="1">
    <source>
        <dbReference type="ARBA" id="ARBA00049991"/>
    </source>
</evidence>
<dbReference type="InterPro" id="IPR055365">
    <property type="entry name" value="PH_SunI-like"/>
</dbReference>
<reference evidence="3" key="2">
    <citation type="submission" date="2017-12" db="EMBL/GenBank/DDBJ databases">
        <title>FDA dAtabase for Regulatory Grade micrObial Sequences (FDA-ARGOS): Supporting development and validation of Infectious Disease Dx tests.</title>
        <authorList>
            <person name="Campos J."/>
            <person name="Goldberg B."/>
            <person name="Tallon L."/>
            <person name="Sadzewicz L."/>
            <person name="Sengamalay N."/>
            <person name="Ott S."/>
            <person name="Godinez A."/>
            <person name="Nagaraj S."/>
            <person name="Vavikolanu K."/>
            <person name="Vyas G."/>
            <person name="Nadendla S."/>
            <person name="Aluvathingal J."/>
            <person name="Geyer C."/>
            <person name="Nandy P."/>
            <person name="Hobson J."/>
            <person name="Sichtig H."/>
        </authorList>
    </citation>
    <scope>NUCLEOTIDE SEQUENCE</scope>
    <source>
        <strain evidence="3">FDAARGOS_285</strain>
    </source>
</reference>
<dbReference type="AlphaFoldDB" id="A0A1X0TNW5"/>
<dbReference type="EMBL" id="CP069389">
    <property type="protein sequence ID" value="QRN91699.1"/>
    <property type="molecule type" value="Genomic_DNA"/>
</dbReference>
<dbReference type="eggNOG" id="ENOG50332PH">
    <property type="taxonomic scope" value="Bacteria"/>
</dbReference>
<accession>A0A1X0TNW5</accession>
<dbReference type="GeneID" id="48591905"/>
<reference evidence="5" key="7">
    <citation type="journal article" date="2023" name="Vet. Microbiol.">
        <title>Emergence of livestock-associated Mammaliicoccus sciuri ST71 co-harbouring mecA and mecC genes in Brazil.</title>
        <authorList>
            <person name="de Moura G.S."/>
            <person name="de Carvalho E."/>
            <person name="Ramos Sanchez E.M."/>
            <person name="Sellera F.P."/>
            <person name="Marques M.F.S."/>
            <person name="Heinemann M.B."/>
            <person name="De Vliegher S."/>
            <person name="Souza F.N."/>
            <person name="Mota R.A."/>
        </authorList>
    </citation>
    <scope>NUCLEOTIDE SEQUENCE</scope>
    <source>
        <strain evidence="5">BR656</strain>
    </source>
</reference>
<evidence type="ECO:0000313" key="4">
    <source>
        <dbReference type="EMBL" id="MCQ9304892.1"/>
    </source>
</evidence>